<dbReference type="InterPro" id="IPR002126">
    <property type="entry name" value="Cadherin-like_dom"/>
</dbReference>
<dbReference type="InterPro" id="IPR015919">
    <property type="entry name" value="Cadherin-like_sf"/>
</dbReference>
<feature type="domain" description="Cadherin" evidence="12">
    <location>
        <begin position="957"/>
        <end position="1061"/>
    </location>
</feature>
<feature type="chain" id="PRO_5036451541" description="Cadherin domain-containing protein" evidence="11">
    <location>
        <begin position="22"/>
        <end position="1635"/>
    </location>
</feature>
<evidence type="ECO:0000256" key="9">
    <source>
        <dbReference type="SAM" id="MobiDB-lite"/>
    </source>
</evidence>
<feature type="signal peptide" evidence="11">
    <location>
        <begin position="1"/>
        <end position="21"/>
    </location>
</feature>
<feature type="domain" description="Cadherin" evidence="12">
    <location>
        <begin position="347"/>
        <end position="445"/>
    </location>
</feature>
<protein>
    <recommendedName>
        <fullName evidence="12">Cadherin domain-containing protein</fullName>
    </recommendedName>
</protein>
<dbReference type="PANTHER" id="PTHR24025">
    <property type="entry name" value="DESMOGLEIN FAMILY MEMBER"/>
    <property type="match status" value="1"/>
</dbReference>
<feature type="domain" description="Cadherin" evidence="12">
    <location>
        <begin position="748"/>
        <end position="853"/>
    </location>
</feature>
<feature type="domain" description="Cadherin" evidence="12">
    <location>
        <begin position="57"/>
        <end position="133"/>
    </location>
</feature>
<keyword evidence="6 10" id="KW-1133">Transmembrane helix</keyword>
<evidence type="ECO:0000256" key="8">
    <source>
        <dbReference type="PROSITE-ProRule" id="PRU00043"/>
    </source>
</evidence>
<keyword evidence="5" id="KW-0130">Cell adhesion</keyword>
<reference evidence="13" key="1">
    <citation type="submission" date="2022-08" db="UniProtKB">
        <authorList>
            <consortium name="EnsemblMetazoa"/>
        </authorList>
    </citation>
    <scope>IDENTIFICATION</scope>
    <source>
        <strain evidence="13">05x7-T-G4-1.051#20</strain>
    </source>
</reference>
<feature type="domain" description="Cadherin" evidence="12">
    <location>
        <begin position="445"/>
        <end position="551"/>
    </location>
</feature>
<evidence type="ECO:0000256" key="10">
    <source>
        <dbReference type="SAM" id="Phobius"/>
    </source>
</evidence>
<dbReference type="SUPFAM" id="SSF49313">
    <property type="entry name" value="Cadherin-like"/>
    <property type="match status" value="13"/>
</dbReference>
<name>A0A8W8LH81_MAGGI</name>
<dbReference type="GO" id="GO:0007156">
    <property type="term" value="P:homophilic cell adhesion via plasma membrane adhesion molecules"/>
    <property type="evidence" value="ECO:0007669"/>
    <property type="project" value="InterPro"/>
</dbReference>
<dbReference type="GO" id="GO:0005509">
    <property type="term" value="F:calcium ion binding"/>
    <property type="evidence" value="ECO:0007669"/>
    <property type="project" value="UniProtKB-UniRule"/>
</dbReference>
<evidence type="ECO:0000256" key="6">
    <source>
        <dbReference type="ARBA" id="ARBA00022989"/>
    </source>
</evidence>
<keyword evidence="7 10" id="KW-0472">Membrane</keyword>
<feature type="domain" description="Cadherin" evidence="12">
    <location>
        <begin position="1062"/>
        <end position="1168"/>
    </location>
</feature>
<feature type="compositionally biased region" description="Polar residues" evidence="9">
    <location>
        <begin position="1582"/>
        <end position="1592"/>
    </location>
</feature>
<feature type="domain" description="Cadherin" evidence="12">
    <location>
        <begin position="1169"/>
        <end position="1278"/>
    </location>
</feature>
<dbReference type="PROSITE" id="PS50268">
    <property type="entry name" value="CADHERIN_2"/>
    <property type="match status" value="13"/>
</dbReference>
<feature type="domain" description="Cadherin" evidence="12">
    <location>
        <begin position="242"/>
        <end position="346"/>
    </location>
</feature>
<evidence type="ECO:0000256" key="11">
    <source>
        <dbReference type="SAM" id="SignalP"/>
    </source>
</evidence>
<dbReference type="GO" id="GO:0005911">
    <property type="term" value="C:cell-cell junction"/>
    <property type="evidence" value="ECO:0007669"/>
    <property type="project" value="TreeGrafter"/>
</dbReference>
<feature type="domain" description="Cadherin" evidence="12">
    <location>
        <begin position="854"/>
        <end position="957"/>
    </location>
</feature>
<evidence type="ECO:0000256" key="7">
    <source>
        <dbReference type="ARBA" id="ARBA00023136"/>
    </source>
</evidence>
<dbReference type="InterPro" id="IPR020894">
    <property type="entry name" value="Cadherin_CS"/>
</dbReference>
<evidence type="ECO:0000256" key="5">
    <source>
        <dbReference type="ARBA" id="ARBA00022889"/>
    </source>
</evidence>
<evidence type="ECO:0000256" key="4">
    <source>
        <dbReference type="ARBA" id="ARBA00022837"/>
    </source>
</evidence>
<dbReference type="PRINTS" id="PR00205">
    <property type="entry name" value="CADHERIN"/>
</dbReference>
<dbReference type="Gene3D" id="2.60.40.60">
    <property type="entry name" value="Cadherins"/>
    <property type="match status" value="13"/>
</dbReference>
<dbReference type="InterPro" id="IPR050971">
    <property type="entry name" value="Cadherin-domain_protein"/>
</dbReference>
<dbReference type="FunFam" id="2.60.40.60:FF:000020">
    <property type="entry name" value="Dachsous cadherin-related 1b"/>
    <property type="match status" value="5"/>
</dbReference>
<keyword evidence="3" id="KW-0677">Repeat</keyword>
<feature type="domain" description="Cadherin" evidence="12">
    <location>
        <begin position="652"/>
        <end position="747"/>
    </location>
</feature>
<evidence type="ECO:0000256" key="2">
    <source>
        <dbReference type="ARBA" id="ARBA00022692"/>
    </source>
</evidence>
<dbReference type="Pfam" id="PF00028">
    <property type="entry name" value="Cadherin"/>
    <property type="match status" value="11"/>
</dbReference>
<proteinExistence type="predicted"/>
<accession>A0A8W8LH81</accession>
<evidence type="ECO:0000259" key="12">
    <source>
        <dbReference type="PROSITE" id="PS50268"/>
    </source>
</evidence>
<dbReference type="CDD" id="cd11304">
    <property type="entry name" value="Cadherin_repeat"/>
    <property type="match status" value="12"/>
</dbReference>
<dbReference type="EnsemblMetazoa" id="G28222.1">
    <property type="protein sequence ID" value="G28222.1:cds"/>
    <property type="gene ID" value="G28222"/>
</dbReference>
<dbReference type="GO" id="GO:0005886">
    <property type="term" value="C:plasma membrane"/>
    <property type="evidence" value="ECO:0007669"/>
    <property type="project" value="InterPro"/>
</dbReference>
<sequence>MGAWIKWGLVLLVYTLSTVFGVEYCNVNGADGVPVFSAPPSGGTTAPLREDSPVGHVVYTLTASDTEYYVLNSMFPEFGINGNQIVVTGGLDYETTKQFTLNISAYECLYGPPVITLDLEIQIEPVNEFVPTFSPEIIIKDVTENTGPDTLVASLVCTDADDGPNPGCADFKIQSGDDSTPKFKMSSNSIQTTSTRVDYEQRSVYTLIITAADNPLLGSPKTGTATVLLRITPLNDNRPEFPASGYSAQLMENVPPGTSVVTVSATDDDLGPRSHGDVTYTITGGNSDTKFYIDPDSGLISTIAPLDFETRSSYQLDVQATDGGGDNDVTSVSIDVGDVNDNPPDCSSSPRVVDIEETKTLGTNVLNLVCSDNDFGSTLTYQLTNDGGGTFSINSRGNINLRKDLDYDLGLRSYQLTAVISDGVHIVTLTIQMKVTPVNEFPPQFGPSTSISVPENKIIGSLVYTAMATDNDAITSDLEPLTYSILTVSNDGITKFWIDEFSGDIVLINPLDFESFQNYIVTYVAADHGNLKATSSVTISVENINDNAPVCSPDAVPLQVTEDTVTTTTIYALNCDDEDGDLLQYTIREHQPNDATLNVTSSGTIVVNKPLDFENQPFYRVKVGVSDGQWSDTVTVAMFVTDVNEGAPEFSSSGIYNATLLETAKTGEFVLQVSATDVDQNLISFTFGVNYNSFIVDPYSGDIYLSGPLDRETVPLYTLLVLATDGSSTSTATVYVNVKDVNEAPACIQDKYTFTTIEGSPIMTLVGQVSALDPDKEGTNGDVQYAIESGNVHSHFSIDPDDGRITIAYPTDYEEGTSFDLVVSVTDRATYPLSDRCTAAITIVDVNDNPPVFNPRALFSSVTESAPKGTSVTRVSARDADSDLDGNNRFSYSMDSITPFKVHPTTGIVTVDKPLDRETEDRYFITVLAIDEGSSPQTGMLTLEISIEDINDNTPQIIGDYNTQVSEGSPVQTVVFQMSSNDGDSGENKRPYYSIVSGNYDSSFKIEPFSGYVQVSAALDRETRSVYYLVIKVSDLGSPQLYSTATATITISDVNDNPPTFIQGEREFFVDENVPFYTKVGRLDAVDKDEGVNAQLFYKVAEFISGPPGSFLINETSGEIFTNMALDREKESFFRLKISVTDAGTPELSAEEIVEITVQDTNDNYPEFQAASYTKTVAENIPVGSTIITTAAIDVDLGFFSEISYELDLSTADGLLADFYITIHPYFGDIILKRPLDFEAEDVLFMTVIAKDGDSPPKSTTTNVTIYVTDVNDNPPEFSPLFYNAEAPLTEVCEFIITTVTATDRDQTNNAELFYLLDPVDEQSPFQVNFESGEVKARNNLNESQYVIKVISKDNGEPRLTSQSATVRMDTFQTDLHVISFVLSLTKNQFLGVEADFLSEVTSAIRLTYPLAYVRRWCLHEEDGKTTVQLYAVEDDLSDWIYNLHLPKPFLKTDETMPLFDPYGINADIWSRFSVTDVTGFVPPEPVDINPEVAPVSDTQTDKVDPLAVALPIFFLLLLLLIAILLLLAWKRKWCRKGNKSEKVELPEKSPSAPSSPRPLSPNSVKITPEPEPQTESPSPEINQRPTTNNPFNKRGVDPVTGWVYVENSMTRERLWIRSPSQDPLYTKMAAPFGS</sequence>
<comment type="subcellular location">
    <subcellularLocation>
        <location evidence="1">Membrane</location>
    </subcellularLocation>
</comment>
<dbReference type="SMART" id="SM00112">
    <property type="entry name" value="CA"/>
    <property type="match status" value="13"/>
</dbReference>
<keyword evidence="4 8" id="KW-0106">Calcium</keyword>
<organism evidence="13 14">
    <name type="scientific">Magallana gigas</name>
    <name type="common">Pacific oyster</name>
    <name type="synonym">Crassostrea gigas</name>
    <dbReference type="NCBI Taxonomy" id="29159"/>
    <lineage>
        <taxon>Eukaryota</taxon>
        <taxon>Metazoa</taxon>
        <taxon>Spiralia</taxon>
        <taxon>Lophotrochozoa</taxon>
        <taxon>Mollusca</taxon>
        <taxon>Bivalvia</taxon>
        <taxon>Autobranchia</taxon>
        <taxon>Pteriomorphia</taxon>
        <taxon>Ostreida</taxon>
        <taxon>Ostreoidea</taxon>
        <taxon>Ostreidae</taxon>
        <taxon>Magallana</taxon>
    </lineage>
</organism>
<evidence type="ECO:0000313" key="13">
    <source>
        <dbReference type="EnsemblMetazoa" id="G28222.1:cds"/>
    </source>
</evidence>
<keyword evidence="14" id="KW-1185">Reference proteome</keyword>
<evidence type="ECO:0000313" key="14">
    <source>
        <dbReference type="Proteomes" id="UP000005408"/>
    </source>
</evidence>
<feature type="domain" description="Cadherin" evidence="12">
    <location>
        <begin position="552"/>
        <end position="650"/>
    </location>
</feature>
<dbReference type="PANTHER" id="PTHR24025:SF31">
    <property type="entry name" value="NEURAL-CADHERIN"/>
    <property type="match status" value="1"/>
</dbReference>
<feature type="region of interest" description="Disordered" evidence="9">
    <location>
        <begin position="1541"/>
        <end position="1598"/>
    </location>
</feature>
<evidence type="ECO:0000256" key="1">
    <source>
        <dbReference type="ARBA" id="ARBA00004370"/>
    </source>
</evidence>
<dbReference type="PROSITE" id="PS00232">
    <property type="entry name" value="CADHERIN_1"/>
    <property type="match status" value="4"/>
</dbReference>
<keyword evidence="2 10" id="KW-0812">Transmembrane</keyword>
<feature type="domain" description="Cadherin" evidence="12">
    <location>
        <begin position="134"/>
        <end position="241"/>
    </location>
</feature>
<feature type="domain" description="Cadherin" evidence="12">
    <location>
        <begin position="1297"/>
        <end position="1381"/>
    </location>
</feature>
<evidence type="ECO:0000256" key="3">
    <source>
        <dbReference type="ARBA" id="ARBA00022737"/>
    </source>
</evidence>
<feature type="transmembrane region" description="Helical" evidence="10">
    <location>
        <begin position="1507"/>
        <end position="1530"/>
    </location>
</feature>
<keyword evidence="11" id="KW-0732">Signal</keyword>
<dbReference type="FunFam" id="2.60.40.60:FF:000015">
    <property type="entry name" value="FAT atypical cadherin 1"/>
    <property type="match status" value="1"/>
</dbReference>
<dbReference type="Proteomes" id="UP000005408">
    <property type="component" value="Unassembled WGS sequence"/>
</dbReference>